<evidence type="ECO:0000313" key="2">
    <source>
        <dbReference type="Proteomes" id="UP000824881"/>
    </source>
</evidence>
<accession>A0ACB7J5H5</accession>
<name>A0ACB7J5H5_PLECO</name>
<evidence type="ECO:0000313" key="1">
    <source>
        <dbReference type="EMBL" id="KAG9225837.1"/>
    </source>
</evidence>
<keyword evidence="2" id="KW-1185">Reference proteome</keyword>
<proteinExistence type="predicted"/>
<dbReference type="EMBL" id="WQMT02000002">
    <property type="protein sequence ID" value="KAG9225837.1"/>
    <property type="molecule type" value="Genomic_DNA"/>
</dbReference>
<dbReference type="Proteomes" id="UP000824881">
    <property type="component" value="Unassembled WGS sequence"/>
</dbReference>
<reference evidence="1 2" key="1">
    <citation type="journal article" date="2021" name="Appl. Environ. Microbiol.">
        <title>Genetic linkage and physical mapping for an oyster mushroom Pleurotus cornucopiae and QTL analysis for the trait cap color.</title>
        <authorList>
            <person name="Zhang Y."/>
            <person name="Gao W."/>
            <person name="Sonnenberg A."/>
            <person name="Chen Q."/>
            <person name="Zhang J."/>
            <person name="Huang C."/>
        </authorList>
    </citation>
    <scope>NUCLEOTIDE SEQUENCE [LARGE SCALE GENOMIC DNA]</scope>
    <source>
        <strain evidence="1">CCMSSC00406</strain>
    </source>
</reference>
<organism evidence="1 2">
    <name type="scientific">Pleurotus cornucopiae</name>
    <name type="common">Cornucopia mushroom</name>
    <dbReference type="NCBI Taxonomy" id="5321"/>
    <lineage>
        <taxon>Eukaryota</taxon>
        <taxon>Fungi</taxon>
        <taxon>Dikarya</taxon>
        <taxon>Basidiomycota</taxon>
        <taxon>Agaricomycotina</taxon>
        <taxon>Agaricomycetes</taxon>
        <taxon>Agaricomycetidae</taxon>
        <taxon>Agaricales</taxon>
        <taxon>Pleurotineae</taxon>
        <taxon>Pleurotaceae</taxon>
        <taxon>Pleurotus</taxon>
    </lineage>
</organism>
<sequence length="384" mass="42018">MRQAVGAHIDSIFSFFKPLSSTMSPTEWNPETSARTTFSAHGSSLVTSLLLWNDRIVTGSDDTTICVWTNDGTLEKKLEGHESGVWGLALHHDTLVSASQDRTVRIWNLQTGLCSHIFRGHHSTIRCVTIAESDDTVGGYQAPAKPLILTGSRDHTLRVWTLPVSGDDEFKATEDDAVNPFHRFTLDGHTESIRDISVRGRIAVSGSYDNTARVWDIVTGHCLWKLEGHTGKVYSVAVDLSNEQVFSGSMDTTIRVWSLKDGSCKAVLDRHESLVGLLALSPSYLFSAAPDRFVHVWDLKTSAVVQSFEHNQTITSIQADDDKVVAGSDGLVQVGNVTTGQTTDLLSMGRERLVSKVAYAGNKCVAVTKDSATHVDVWMFGEKA</sequence>
<comment type="caution">
    <text evidence="1">The sequence shown here is derived from an EMBL/GenBank/DDBJ whole genome shotgun (WGS) entry which is preliminary data.</text>
</comment>
<gene>
    <name evidence="1" type="ORF">CCMSSC00406_0008365</name>
</gene>
<protein>
    <submittedName>
        <fullName evidence="1">Uncharacterized protein</fullName>
    </submittedName>
</protein>